<dbReference type="GO" id="GO:0015870">
    <property type="term" value="P:acetylcholine transport"/>
    <property type="evidence" value="ECO:0007669"/>
    <property type="project" value="EnsemblMetazoa"/>
</dbReference>
<dbReference type="GO" id="GO:0016185">
    <property type="term" value="P:synaptic vesicle budding from presynaptic endocytic zone membrane"/>
    <property type="evidence" value="ECO:0007669"/>
    <property type="project" value="EnsemblMetazoa"/>
</dbReference>
<dbReference type="KEGG" id="cbr:CBG_01799"/>
<dbReference type="OMA" id="HPCHELR"/>
<evidence type="ECO:0000313" key="9">
    <source>
        <dbReference type="Proteomes" id="UP000008549"/>
    </source>
</evidence>
<dbReference type="RefSeq" id="XP_002634229.1">
    <property type="nucleotide sequence ID" value="XM_002634183.1"/>
</dbReference>
<comment type="catalytic activity">
    <reaction evidence="1">
        <text>a 1,2-diacyl-sn-glycero-3-phospho-(1D-myo-inositol-4,5-bisphosphate) + H2O = a 1,2-diacyl-sn-glycero-3-phospho-(1D-myo-inositol 4-phosphate) + phosphate</text>
        <dbReference type="Rhea" id="RHEA:22764"/>
        <dbReference type="ChEBI" id="CHEBI:15377"/>
        <dbReference type="ChEBI" id="CHEBI:43474"/>
        <dbReference type="ChEBI" id="CHEBI:58178"/>
        <dbReference type="ChEBI" id="CHEBI:58456"/>
        <dbReference type="EC" id="3.1.3.36"/>
    </reaction>
</comment>
<dbReference type="GO" id="GO:0016191">
    <property type="term" value="P:synaptic vesicle uncoating"/>
    <property type="evidence" value="ECO:0007669"/>
    <property type="project" value="EnsemblMetazoa"/>
</dbReference>
<feature type="domain" description="SAC" evidence="7">
    <location>
        <begin position="119"/>
        <end position="438"/>
    </location>
</feature>
<dbReference type="PROSITE" id="PS50275">
    <property type="entry name" value="SAC"/>
    <property type="match status" value="1"/>
</dbReference>
<feature type="compositionally biased region" description="Polar residues" evidence="6">
    <location>
        <begin position="1068"/>
        <end position="1077"/>
    </location>
</feature>
<organism evidence="8 9">
    <name type="scientific">Caenorhabditis briggsae</name>
    <dbReference type="NCBI Taxonomy" id="6238"/>
    <lineage>
        <taxon>Eukaryota</taxon>
        <taxon>Metazoa</taxon>
        <taxon>Ecdysozoa</taxon>
        <taxon>Nematoda</taxon>
        <taxon>Chromadorea</taxon>
        <taxon>Rhabditida</taxon>
        <taxon>Rhabditina</taxon>
        <taxon>Rhabditomorpha</taxon>
        <taxon>Rhabditoidea</taxon>
        <taxon>Rhabditidae</taxon>
        <taxon>Peloderinae</taxon>
        <taxon>Caenorhabditis</taxon>
    </lineage>
</organism>
<proteinExistence type="inferred from homology"/>
<dbReference type="HOGENOM" id="CLU_003016_5_0_1"/>
<dbReference type="AlphaFoldDB" id="A8WQT0"/>
<dbReference type="FunFam" id="3.30.70.330:FF:001334">
    <property type="entry name" value="Protein CBR-UNC-26"/>
    <property type="match status" value="1"/>
</dbReference>
<dbReference type="InterPro" id="IPR046985">
    <property type="entry name" value="IP5"/>
</dbReference>
<dbReference type="InterPro" id="IPR012677">
    <property type="entry name" value="Nucleotide-bd_a/b_plait_sf"/>
</dbReference>
<dbReference type="FunFam" id="3.60.10.10:FF:000113">
    <property type="entry name" value="CRE-UNC-26 protein"/>
    <property type="match status" value="1"/>
</dbReference>
<dbReference type="GO" id="GO:0048488">
    <property type="term" value="P:synaptic vesicle endocytosis"/>
    <property type="evidence" value="ECO:0000318"/>
    <property type="project" value="GO_Central"/>
</dbReference>
<dbReference type="SUPFAM" id="SSF56219">
    <property type="entry name" value="DNase I-like"/>
    <property type="match status" value="1"/>
</dbReference>
<dbReference type="GO" id="GO:0048212">
    <property type="term" value="P:Golgi vesicle uncoating"/>
    <property type="evidence" value="ECO:0007669"/>
    <property type="project" value="EnsemblMetazoa"/>
</dbReference>
<dbReference type="eggNOG" id="KOG0566">
    <property type="taxonomic scope" value="Eukaryota"/>
</dbReference>
<dbReference type="STRING" id="6238.A8WQT0"/>
<evidence type="ECO:0000256" key="3">
    <source>
        <dbReference type="ARBA" id="ARBA00009678"/>
    </source>
</evidence>
<name>A8WQT0_CAEBR</name>
<sequence length="1123" mass="125264">MSVRGIRIWRRNDARFQPSILVEKNGLDGSLLFQGGAVATLDSDSTEVERRSYQKIVDAYGLLGVLAITKDESVLVAVTGVLSVGQLYGADILKITNVEFISLRTFGSVENVDSRIVDLQRLLSSQMFYFSSLQSYDLTRSAQHRDSHDGSDARFFWNRSLHFSFQRYGIDTDNWLLKCMAGSVLVRVVYVGANTGRVALISRLSCERVGTRFNVRGANYLGNVANFVETEQLLLFDDKECSLLQIRGSIPLFWEQPGVNVGSHKVKLRAFETSLPAYHRHMSQLQHRYGEFAIVNLLGRKEGERVLSDAFKTQHKNSHFAPIVDFIDFDYHAQMKISKEAIVQLKKKMTPHMSQHGFYYSMDHKLVKRQTGVFRTNCLDCLDRTNAVQTAVGLQMSHDQVAFLNLNAGKVNVEQRVEEILKDLWQKNGDQCSTIYAGTGALDGKSKLKDASRSLARTIQNNLMDGAKQESFDLFLTGAAYDPRLFDRACNILPPSLIQESYYYHEYADAVSQLVERSPEIAEPQHIKIFVGTWNVNGGKNIHNVAFRNESSLSHWIFSNSMTRLVSVEEEQLADIVAIGVEELVDLNASNMVKASTTNQRMWCESIRKTLAEKAPFVLIGSEQLVGVCLFLFARPKISPYLKDFAVSSVKTGMGGATGNKGSVAFRIVVFSTSICFICSHFAAGQNEVKDRNEDFATTLKKIRFPLGREIDSHDVIFWFGDFNYRISLSGEEVKTAVRNGDFSKLVEHDQLTNEKIKGQTFIGFNEGQLTFAPTYKYDTFSDDYDTSEKCRAPAWTDRVLWKDQRKKGKTTLLSYDRSELKTSDHRPVGAVFKVETYKVDGKKCIELIEDVVESMGPPDGTIVVNIVGKPRFPPQMFPPIHEKLKELGAMVQLSKFDNGDLWIVLNSGEMALAALSMDGLKLGSDQLQVKLKSPDWAYALKPHLSDFDLESFEVSPEEETLINGADGAVFEFADEDEDSISVMSLTLTGSAPDRPRPPSARSEAINMANLEWPSERQDVLSTSMPTRASSASLANSSWYEHVPPLAPPTTHPTQQSNNNKSPPQQSCLFNPFTQSVPSPAAPPPPTIPTRGASVGPGPPAVPLRKAPPPPPRPVIPPRPKNM</sequence>
<dbReference type="GO" id="GO:0040011">
    <property type="term" value="P:locomotion"/>
    <property type="evidence" value="ECO:0007669"/>
    <property type="project" value="EnsemblMetazoa"/>
</dbReference>
<dbReference type="GO" id="GO:0052658">
    <property type="term" value="F:inositol-1,4,5-trisphosphate 5-phosphatase activity"/>
    <property type="evidence" value="ECO:0000318"/>
    <property type="project" value="GO_Central"/>
</dbReference>
<dbReference type="Gene3D" id="3.30.70.330">
    <property type="match status" value="1"/>
</dbReference>
<keyword evidence="9" id="KW-1185">Reference proteome</keyword>
<dbReference type="WormBase" id="CBG01799a">
    <property type="protein sequence ID" value="CBP00407"/>
    <property type="gene ID" value="WBGene00024985"/>
    <property type="gene designation" value="Cbr-unc-26"/>
</dbReference>
<dbReference type="Pfam" id="PF02383">
    <property type="entry name" value="Syja_N"/>
    <property type="match status" value="1"/>
</dbReference>
<comment type="similarity">
    <text evidence="3">In the central section; belongs to the inositol 1,4,5-trisphosphate 5-phosphatase family.</text>
</comment>
<dbReference type="GO" id="GO:0098793">
    <property type="term" value="C:presynapse"/>
    <property type="evidence" value="ECO:0007669"/>
    <property type="project" value="GOC"/>
</dbReference>
<dbReference type="GO" id="GO:0007010">
    <property type="term" value="P:cytoskeleton organization"/>
    <property type="evidence" value="ECO:0007669"/>
    <property type="project" value="EnsemblMetazoa"/>
</dbReference>
<reference evidence="8 9" key="1">
    <citation type="journal article" date="2003" name="PLoS Biol.">
        <title>The genome sequence of Caenorhabditis briggsae: a platform for comparative genomics.</title>
        <authorList>
            <person name="Stein L.D."/>
            <person name="Bao Z."/>
            <person name="Blasiar D."/>
            <person name="Blumenthal T."/>
            <person name="Brent M.R."/>
            <person name="Chen N."/>
            <person name="Chinwalla A."/>
            <person name="Clarke L."/>
            <person name="Clee C."/>
            <person name="Coghlan A."/>
            <person name="Coulson A."/>
            <person name="D'Eustachio P."/>
            <person name="Fitch D.H."/>
            <person name="Fulton L.A."/>
            <person name="Fulton R.E."/>
            <person name="Griffiths-Jones S."/>
            <person name="Harris T.W."/>
            <person name="Hillier L.W."/>
            <person name="Kamath R."/>
            <person name="Kuwabara P.E."/>
            <person name="Mardis E.R."/>
            <person name="Marra M.A."/>
            <person name="Miner T.L."/>
            <person name="Minx P."/>
            <person name="Mullikin J.C."/>
            <person name="Plumb R.W."/>
            <person name="Rogers J."/>
            <person name="Schein J.E."/>
            <person name="Sohrmann M."/>
            <person name="Spieth J."/>
            <person name="Stajich J.E."/>
            <person name="Wei C."/>
            <person name="Willey D."/>
            <person name="Wilson R.K."/>
            <person name="Durbin R."/>
            <person name="Waterston R.H."/>
        </authorList>
    </citation>
    <scope>NUCLEOTIDE SEQUENCE [LARGE SCALE GENOMIC DNA]</scope>
    <source>
        <strain evidence="8 9">AF16</strain>
    </source>
</reference>
<dbReference type="GeneID" id="8576224"/>
<dbReference type="GO" id="GO:0043058">
    <property type="term" value="P:regulation of backward locomotion"/>
    <property type="evidence" value="ECO:0007669"/>
    <property type="project" value="EnsemblMetazoa"/>
</dbReference>
<comment type="similarity">
    <text evidence="2">Belongs to the synaptojanin family.</text>
</comment>
<dbReference type="GO" id="GO:0035418">
    <property type="term" value="P:protein localization to synapse"/>
    <property type="evidence" value="ECO:0007669"/>
    <property type="project" value="EnsemblMetazoa"/>
</dbReference>
<dbReference type="InterPro" id="IPR036691">
    <property type="entry name" value="Endo/exonu/phosph_ase_sf"/>
</dbReference>
<dbReference type="GO" id="GO:0006936">
    <property type="term" value="P:muscle contraction"/>
    <property type="evidence" value="ECO:0007669"/>
    <property type="project" value="EnsemblMetazoa"/>
</dbReference>
<dbReference type="Proteomes" id="UP000008549">
    <property type="component" value="Unassembled WGS sequence"/>
</dbReference>
<dbReference type="InterPro" id="IPR002013">
    <property type="entry name" value="SAC_dom"/>
</dbReference>
<dbReference type="Pfam" id="PF22669">
    <property type="entry name" value="Exo_endo_phos2"/>
    <property type="match status" value="1"/>
</dbReference>
<feature type="compositionally biased region" description="Low complexity" evidence="6">
    <location>
        <begin position="1053"/>
        <end position="1067"/>
    </location>
</feature>
<dbReference type="GO" id="GO:0045933">
    <property type="term" value="P:positive regulation of muscle contraction"/>
    <property type="evidence" value="ECO:0007669"/>
    <property type="project" value="EnsemblMetazoa"/>
</dbReference>
<accession>A8WQT0</accession>
<dbReference type="Pfam" id="PF08952">
    <property type="entry name" value="DUF1866"/>
    <property type="match status" value="1"/>
</dbReference>
<evidence type="ECO:0000256" key="6">
    <source>
        <dbReference type="SAM" id="MobiDB-lite"/>
    </source>
</evidence>
<dbReference type="InterPro" id="IPR000300">
    <property type="entry name" value="IPPc"/>
</dbReference>
<dbReference type="GO" id="GO:0015812">
    <property type="term" value="P:gamma-aminobutyric acid transport"/>
    <property type="evidence" value="ECO:0007669"/>
    <property type="project" value="EnsemblMetazoa"/>
</dbReference>
<dbReference type="InterPro" id="IPR015047">
    <property type="entry name" value="SYNJ1/2_RRM"/>
</dbReference>
<dbReference type="GO" id="GO:0004439">
    <property type="term" value="F:phosphatidylinositol-4,5-bisphosphate 5-phosphatase activity"/>
    <property type="evidence" value="ECO:0000318"/>
    <property type="project" value="GO_Central"/>
</dbReference>
<evidence type="ECO:0000256" key="2">
    <source>
        <dbReference type="ARBA" id="ARBA00008943"/>
    </source>
</evidence>
<dbReference type="PANTHER" id="PTHR11200:SF257">
    <property type="entry name" value="PHOSPHOINOSITIDE 5-PHOSPHATASE"/>
    <property type="match status" value="1"/>
</dbReference>
<dbReference type="GO" id="GO:0016020">
    <property type="term" value="C:membrane"/>
    <property type="evidence" value="ECO:0000318"/>
    <property type="project" value="GO_Central"/>
</dbReference>
<gene>
    <name evidence="10" type="primary">unc-26</name>
    <name evidence="8" type="synonym">Cbr-unc-26</name>
    <name evidence="10" type="ORF">CBG01799</name>
    <name evidence="8" type="ORF">CBG_01799</name>
</gene>
<dbReference type="GO" id="GO:0070266">
    <property type="term" value="P:necroptotic process"/>
    <property type="evidence" value="ECO:0007669"/>
    <property type="project" value="EnsemblMetazoa"/>
</dbReference>
<dbReference type="GO" id="GO:0046856">
    <property type="term" value="P:phosphatidylinositol dephosphorylation"/>
    <property type="evidence" value="ECO:0007669"/>
    <property type="project" value="InterPro"/>
</dbReference>
<dbReference type="GO" id="GO:0043059">
    <property type="term" value="P:regulation of forward locomotion"/>
    <property type="evidence" value="ECO:0007669"/>
    <property type="project" value="EnsemblMetazoa"/>
</dbReference>
<dbReference type="CTD" id="8576224"/>
<dbReference type="FunCoup" id="A8WQT0">
    <property type="interactions" value="1957"/>
</dbReference>
<dbReference type="InParanoid" id="A8WQT0"/>
<reference evidence="8 9" key="2">
    <citation type="journal article" date="2011" name="PLoS Genet.">
        <title>Caenorhabditis briggsae recombinant inbred line genotypes reveal inter-strain incompatibility and the evolution of recombination.</title>
        <authorList>
            <person name="Ross J.A."/>
            <person name="Koboldt D.C."/>
            <person name="Staisch J.E."/>
            <person name="Chamberlin H.M."/>
            <person name="Gupta B.P."/>
            <person name="Miller R.D."/>
            <person name="Baird S.E."/>
            <person name="Haag E.S."/>
        </authorList>
    </citation>
    <scope>NUCLEOTIDE SEQUENCE [LARGE SCALE GENOMIC DNA]</scope>
    <source>
        <strain evidence="8 9">AF16</strain>
    </source>
</reference>
<dbReference type="Gene3D" id="3.60.10.10">
    <property type="entry name" value="Endonuclease/exonuclease/phosphatase"/>
    <property type="match status" value="1"/>
</dbReference>
<evidence type="ECO:0000313" key="10">
    <source>
        <dbReference type="WormBase" id="CBG01799a"/>
    </source>
</evidence>
<feature type="region of interest" description="Disordered" evidence="6">
    <location>
        <begin position="1040"/>
        <end position="1123"/>
    </location>
</feature>
<dbReference type="SMART" id="SM00128">
    <property type="entry name" value="IPPc"/>
    <property type="match status" value="1"/>
</dbReference>
<dbReference type="SMART" id="SM01165">
    <property type="entry name" value="DUF1866"/>
    <property type="match status" value="1"/>
</dbReference>
<dbReference type="PANTHER" id="PTHR11200">
    <property type="entry name" value="INOSITOL 5-PHOSPHATASE"/>
    <property type="match status" value="1"/>
</dbReference>
<evidence type="ECO:0000256" key="5">
    <source>
        <dbReference type="ARBA" id="ARBA00022801"/>
    </source>
</evidence>
<evidence type="ECO:0000313" key="8">
    <source>
        <dbReference type="EMBL" id="CAP22838.1"/>
    </source>
</evidence>
<dbReference type="GO" id="GO:0040018">
    <property type="term" value="P:positive regulation of multicellular organism growth"/>
    <property type="evidence" value="ECO:0007669"/>
    <property type="project" value="EnsemblMetazoa"/>
</dbReference>
<protein>
    <recommendedName>
        <fullName evidence="4">phosphoinositide 5-phosphatase</fullName>
        <ecNumber evidence="4">3.1.3.36</ecNumber>
    </recommendedName>
</protein>
<evidence type="ECO:0000259" key="7">
    <source>
        <dbReference type="PROSITE" id="PS50275"/>
    </source>
</evidence>
<evidence type="ECO:0000256" key="1">
    <source>
        <dbReference type="ARBA" id="ARBA00001786"/>
    </source>
</evidence>
<evidence type="ECO:0000256" key="4">
    <source>
        <dbReference type="ARBA" id="ARBA00013044"/>
    </source>
</evidence>
<feature type="compositionally biased region" description="Pro residues" evidence="6">
    <location>
        <begin position="1097"/>
        <end position="1123"/>
    </location>
</feature>
<dbReference type="EMBL" id="HE601298">
    <property type="protein sequence ID" value="CAP22838.1"/>
    <property type="molecule type" value="Genomic_DNA"/>
</dbReference>
<dbReference type="EC" id="3.1.3.36" evidence="4"/>
<dbReference type="GO" id="GO:0005737">
    <property type="term" value="C:cytoplasm"/>
    <property type="evidence" value="ECO:0000318"/>
    <property type="project" value="GO_Central"/>
</dbReference>
<dbReference type="GO" id="GO:0007032">
    <property type="term" value="P:endosome organization"/>
    <property type="evidence" value="ECO:0007669"/>
    <property type="project" value="EnsemblMetazoa"/>
</dbReference>
<dbReference type="GO" id="GO:0001956">
    <property type="term" value="P:positive regulation of neurotransmitter secretion"/>
    <property type="evidence" value="ECO:0007669"/>
    <property type="project" value="EnsemblMetazoa"/>
</dbReference>
<keyword evidence="5" id="KW-0378">Hydrolase</keyword>